<proteinExistence type="predicted"/>
<dbReference type="CDD" id="cd00165">
    <property type="entry name" value="S4"/>
    <property type="match status" value="1"/>
</dbReference>
<dbReference type="PROSITE" id="PS50889">
    <property type="entry name" value="S4"/>
    <property type="match status" value="1"/>
</dbReference>
<protein>
    <submittedName>
        <fullName evidence="3">Ribosome-associated protein</fullName>
    </submittedName>
</protein>
<evidence type="ECO:0000313" key="3">
    <source>
        <dbReference type="EMBL" id="KXZ58954.1"/>
    </source>
</evidence>
<dbReference type="AlphaFoldDB" id="A0A150HAE1"/>
<dbReference type="Gene3D" id="3.10.290.10">
    <property type="entry name" value="RNA-binding S4 domain"/>
    <property type="match status" value="1"/>
</dbReference>
<sequence>MEEVWIRDDSIRLGQVLKLSGFVEDGVMAKELIQDGQVFVNGELNSRRSSNVNVGDVIAVPALGIEFTITRG</sequence>
<name>A0A150HAE1_9MICO</name>
<keyword evidence="4" id="KW-1185">Reference proteome</keyword>
<dbReference type="RefSeq" id="WP_062020539.1">
    <property type="nucleotide sequence ID" value="NZ_LQQC01000008.1"/>
</dbReference>
<comment type="caution">
    <text evidence="3">The sequence shown here is derived from an EMBL/GenBank/DDBJ whole genome shotgun (WGS) entry which is preliminary data.</text>
</comment>
<accession>A0A150HAE1</accession>
<dbReference type="Proteomes" id="UP000243589">
    <property type="component" value="Unassembled WGS sequence"/>
</dbReference>
<organism evidence="3 4">
    <name type="scientific">Brevibacterium ravenspurgense</name>
    <dbReference type="NCBI Taxonomy" id="479117"/>
    <lineage>
        <taxon>Bacteria</taxon>
        <taxon>Bacillati</taxon>
        <taxon>Actinomycetota</taxon>
        <taxon>Actinomycetes</taxon>
        <taxon>Micrococcales</taxon>
        <taxon>Brevibacteriaceae</taxon>
        <taxon>Brevibacterium</taxon>
    </lineage>
</organism>
<dbReference type="InterPro" id="IPR002942">
    <property type="entry name" value="S4_RNA-bd"/>
</dbReference>
<feature type="domain" description="RNA-binding S4" evidence="2">
    <location>
        <begin position="11"/>
        <end position="69"/>
    </location>
</feature>
<dbReference type="Pfam" id="PF13275">
    <property type="entry name" value="S4_2"/>
    <property type="match status" value="1"/>
</dbReference>
<evidence type="ECO:0000313" key="4">
    <source>
        <dbReference type="Proteomes" id="UP000243589"/>
    </source>
</evidence>
<reference evidence="3 4" key="1">
    <citation type="submission" date="2016-01" db="EMBL/GenBank/DDBJ databases">
        <title>Use of Whole Genome Sequencing to ascertain that Brevibacterium massiliense (Roux, Raoult 2009) is a later heterotypic synonym of Brevibacterium ravenspurgense (Mages 2008).</title>
        <authorList>
            <person name="Bernier A.-M."/>
            <person name="Burdz T."/>
            <person name="Huynh C."/>
            <person name="Pachecho A.L."/>
            <person name="Wiebe D."/>
            <person name="Bonner C."/>
            <person name="Bernard K."/>
        </authorList>
    </citation>
    <scope>NUCLEOTIDE SEQUENCE [LARGE SCALE GENOMIC DNA]</scope>
    <source>
        <strain evidence="3 4">CCUG56047</strain>
    </source>
</reference>
<dbReference type="InterPro" id="IPR036986">
    <property type="entry name" value="S4_RNA-bd_sf"/>
</dbReference>
<evidence type="ECO:0000259" key="2">
    <source>
        <dbReference type="SMART" id="SM00363"/>
    </source>
</evidence>
<dbReference type="EMBL" id="LQQC01000008">
    <property type="protein sequence ID" value="KXZ58954.1"/>
    <property type="molecule type" value="Genomic_DNA"/>
</dbReference>
<dbReference type="SMART" id="SM00363">
    <property type="entry name" value="S4"/>
    <property type="match status" value="1"/>
</dbReference>
<gene>
    <name evidence="3" type="ORF">Bravens_00827</name>
</gene>
<dbReference type="PATRIC" id="fig|479117.4.peg.829"/>
<dbReference type="GO" id="GO:0003723">
    <property type="term" value="F:RNA binding"/>
    <property type="evidence" value="ECO:0007669"/>
    <property type="project" value="UniProtKB-KW"/>
</dbReference>
<evidence type="ECO:0000256" key="1">
    <source>
        <dbReference type="PROSITE-ProRule" id="PRU00182"/>
    </source>
</evidence>
<keyword evidence="1" id="KW-0694">RNA-binding</keyword>
<dbReference type="SUPFAM" id="SSF55174">
    <property type="entry name" value="Alpha-L RNA-binding motif"/>
    <property type="match status" value="1"/>
</dbReference>